<dbReference type="GO" id="GO:0032259">
    <property type="term" value="P:methylation"/>
    <property type="evidence" value="ECO:0007669"/>
    <property type="project" value="UniProtKB-KW"/>
</dbReference>
<dbReference type="STRING" id="35608.A0A2U1LEN7"/>
<dbReference type="Proteomes" id="UP000245207">
    <property type="component" value="Unassembled WGS sequence"/>
</dbReference>
<protein>
    <submittedName>
        <fullName evidence="1">Nicotinamide N-methyltransferase-like protein</fullName>
    </submittedName>
</protein>
<keyword evidence="1" id="KW-0808">Transferase</keyword>
<reference evidence="1 2" key="1">
    <citation type="journal article" date="2018" name="Mol. Plant">
        <title>The genome of Artemisia annua provides insight into the evolution of Asteraceae family and artemisinin biosynthesis.</title>
        <authorList>
            <person name="Shen Q."/>
            <person name="Zhang L."/>
            <person name="Liao Z."/>
            <person name="Wang S."/>
            <person name="Yan T."/>
            <person name="Shi P."/>
            <person name="Liu M."/>
            <person name="Fu X."/>
            <person name="Pan Q."/>
            <person name="Wang Y."/>
            <person name="Lv Z."/>
            <person name="Lu X."/>
            <person name="Zhang F."/>
            <person name="Jiang W."/>
            <person name="Ma Y."/>
            <person name="Chen M."/>
            <person name="Hao X."/>
            <person name="Li L."/>
            <person name="Tang Y."/>
            <person name="Lv G."/>
            <person name="Zhou Y."/>
            <person name="Sun X."/>
            <person name="Brodelius P.E."/>
            <person name="Rose J.K.C."/>
            <person name="Tang K."/>
        </authorList>
    </citation>
    <scope>NUCLEOTIDE SEQUENCE [LARGE SCALE GENOMIC DNA]</scope>
    <source>
        <strain evidence="2">cv. Huhao1</strain>
        <tissue evidence="1">Leaf</tissue>
    </source>
</reference>
<evidence type="ECO:0000313" key="2">
    <source>
        <dbReference type="Proteomes" id="UP000245207"/>
    </source>
</evidence>
<keyword evidence="2" id="KW-1185">Reference proteome</keyword>
<proteinExistence type="predicted"/>
<keyword evidence="1" id="KW-0489">Methyltransferase</keyword>
<dbReference type="EMBL" id="PKPP01009807">
    <property type="protein sequence ID" value="PWA47434.1"/>
    <property type="molecule type" value="Genomic_DNA"/>
</dbReference>
<evidence type="ECO:0000313" key="1">
    <source>
        <dbReference type="EMBL" id="PWA47434.1"/>
    </source>
</evidence>
<sequence length="229" mass="26330">MNANQSETDSFRLFDDKNNSQFAFSFLGTDSSKNSPPPVPPPPCIEVVISEVSSSVKPTLEPVNLDGLTLLKINKRNQKTRDQRTIFRKNDLGLLGVFCVAFFTSEKTCWVSQRDSYVLTFSNNWEQLSLTYILCSLRDINKASSVWVWIVLSRLTRELLLLGFDSSLLMTLNNRTSYFEMIRNDVLSTSQSLQRVKKRTLQNRQDLGQAQKLSRKWSKKSCDKNMLKR</sequence>
<dbReference type="AlphaFoldDB" id="A0A2U1LEN7"/>
<gene>
    <name evidence="1" type="ORF">CTI12_AA499810</name>
</gene>
<name>A0A2U1LEN7_ARTAN</name>
<comment type="caution">
    <text evidence="1">The sequence shown here is derived from an EMBL/GenBank/DDBJ whole genome shotgun (WGS) entry which is preliminary data.</text>
</comment>
<dbReference type="GO" id="GO:0008168">
    <property type="term" value="F:methyltransferase activity"/>
    <property type="evidence" value="ECO:0007669"/>
    <property type="project" value="UniProtKB-KW"/>
</dbReference>
<accession>A0A2U1LEN7</accession>
<organism evidence="1 2">
    <name type="scientific">Artemisia annua</name>
    <name type="common">Sweet wormwood</name>
    <dbReference type="NCBI Taxonomy" id="35608"/>
    <lineage>
        <taxon>Eukaryota</taxon>
        <taxon>Viridiplantae</taxon>
        <taxon>Streptophyta</taxon>
        <taxon>Embryophyta</taxon>
        <taxon>Tracheophyta</taxon>
        <taxon>Spermatophyta</taxon>
        <taxon>Magnoliopsida</taxon>
        <taxon>eudicotyledons</taxon>
        <taxon>Gunneridae</taxon>
        <taxon>Pentapetalae</taxon>
        <taxon>asterids</taxon>
        <taxon>campanulids</taxon>
        <taxon>Asterales</taxon>
        <taxon>Asteraceae</taxon>
        <taxon>Asteroideae</taxon>
        <taxon>Anthemideae</taxon>
        <taxon>Artemisiinae</taxon>
        <taxon>Artemisia</taxon>
    </lineage>
</organism>